<feature type="compositionally biased region" description="Pro residues" evidence="1">
    <location>
        <begin position="1"/>
        <end position="10"/>
    </location>
</feature>
<comment type="caution">
    <text evidence="3">The sequence shown here is derived from an EMBL/GenBank/DDBJ whole genome shotgun (WGS) entry which is preliminary data.</text>
</comment>
<dbReference type="SUPFAM" id="SSF52266">
    <property type="entry name" value="SGNH hydrolase"/>
    <property type="match status" value="1"/>
</dbReference>
<sequence>MGTDTAPPPPRPDRRIRPRSHGRRHRTGPHRHRPRTVVGREPSAPLIFPPGARARLRAPGVRSRTGPILLRGNGRRARPLGAGFDQIVGGYTRIIDRLHAAGLRAHLATLLPASNAIADGITAPFAEPIRQRINAWVRAQQLSHSVIDFDAALRDPANPSILAARYAGPDQLHPNSAGHQRMAEAIDPSAFAAGHC</sequence>
<accession>A0A3M2L3B7</accession>
<dbReference type="AlphaFoldDB" id="A0A3M2L3B7"/>
<keyword evidence="4" id="KW-1185">Reference proteome</keyword>
<dbReference type="PANTHER" id="PTHR43784:SF2">
    <property type="entry name" value="GDSL-LIKE LIPASE_ACYLHYDROLASE, PUTATIVE (AFU_ORTHOLOGUE AFUA_2G00820)-RELATED"/>
    <property type="match status" value="1"/>
</dbReference>
<dbReference type="EMBL" id="RFFH01000005">
    <property type="protein sequence ID" value="RMI32137.1"/>
    <property type="molecule type" value="Genomic_DNA"/>
</dbReference>
<dbReference type="Pfam" id="PF13472">
    <property type="entry name" value="Lipase_GDSL_2"/>
    <property type="match status" value="1"/>
</dbReference>
<evidence type="ECO:0000259" key="2">
    <source>
        <dbReference type="Pfam" id="PF13472"/>
    </source>
</evidence>
<dbReference type="PANTHER" id="PTHR43784">
    <property type="entry name" value="GDSL-LIKE LIPASE/ACYLHYDROLASE, PUTATIVE (AFU_ORTHOLOGUE AFUA_2G00820)-RELATED"/>
    <property type="match status" value="1"/>
</dbReference>
<feature type="compositionally biased region" description="Basic residues" evidence="1">
    <location>
        <begin position="14"/>
        <end position="35"/>
    </location>
</feature>
<reference evidence="3 4" key="1">
    <citation type="submission" date="2018-10" db="EMBL/GenBank/DDBJ databases">
        <title>Isolation from cow dung.</title>
        <authorList>
            <person name="Ling L."/>
        </authorList>
    </citation>
    <scope>NUCLEOTIDE SEQUENCE [LARGE SCALE GENOMIC DNA]</scope>
    <source>
        <strain evidence="3 4">NEAU-LL90</strain>
    </source>
</reference>
<name>A0A3M2L3B7_9NOCA</name>
<proteinExistence type="predicted"/>
<organism evidence="3 4">
    <name type="scientific">Nocardia stercoris</name>
    <dbReference type="NCBI Taxonomy" id="2483361"/>
    <lineage>
        <taxon>Bacteria</taxon>
        <taxon>Bacillati</taxon>
        <taxon>Actinomycetota</taxon>
        <taxon>Actinomycetes</taxon>
        <taxon>Mycobacteriales</taxon>
        <taxon>Nocardiaceae</taxon>
        <taxon>Nocardia</taxon>
    </lineage>
</organism>
<dbReference type="Gene3D" id="3.40.50.1110">
    <property type="entry name" value="SGNH hydrolase"/>
    <property type="match status" value="1"/>
</dbReference>
<feature type="domain" description="SGNH hydrolase-type esterase" evidence="2">
    <location>
        <begin position="83"/>
        <end position="181"/>
    </location>
</feature>
<gene>
    <name evidence="3" type="ORF">EBN03_14080</name>
</gene>
<dbReference type="InterPro" id="IPR036514">
    <property type="entry name" value="SGNH_hydro_sf"/>
</dbReference>
<feature type="region of interest" description="Disordered" evidence="1">
    <location>
        <begin position="1"/>
        <end position="44"/>
    </location>
</feature>
<dbReference type="InterPro" id="IPR053140">
    <property type="entry name" value="GDSL_Rv0518-like"/>
</dbReference>
<dbReference type="InterPro" id="IPR013830">
    <property type="entry name" value="SGNH_hydro"/>
</dbReference>
<evidence type="ECO:0000313" key="4">
    <source>
        <dbReference type="Proteomes" id="UP000279275"/>
    </source>
</evidence>
<dbReference type="Proteomes" id="UP000279275">
    <property type="component" value="Unassembled WGS sequence"/>
</dbReference>
<protein>
    <recommendedName>
        <fullName evidence="2">SGNH hydrolase-type esterase domain-containing protein</fullName>
    </recommendedName>
</protein>
<evidence type="ECO:0000256" key="1">
    <source>
        <dbReference type="SAM" id="MobiDB-lite"/>
    </source>
</evidence>
<evidence type="ECO:0000313" key="3">
    <source>
        <dbReference type="EMBL" id="RMI32137.1"/>
    </source>
</evidence>